<evidence type="ECO:0000256" key="2">
    <source>
        <dbReference type="ARBA" id="ARBA00023002"/>
    </source>
</evidence>
<dbReference type="PRINTS" id="PR00080">
    <property type="entry name" value="SDRFAMILY"/>
</dbReference>
<reference evidence="3" key="1">
    <citation type="submission" date="2019-09" db="EMBL/GenBank/DDBJ databases">
        <title>Characterisation of the sponge microbiome using genome-centric metagenomics.</title>
        <authorList>
            <person name="Engelberts J.P."/>
            <person name="Robbins S.J."/>
            <person name="De Goeij J.M."/>
            <person name="Aranda M."/>
            <person name="Bell S.C."/>
            <person name="Webster N.S."/>
        </authorList>
    </citation>
    <scope>NUCLEOTIDE SEQUENCE</scope>
    <source>
        <strain evidence="3">SB0662_bin_9</strain>
    </source>
</reference>
<comment type="similarity">
    <text evidence="1">Belongs to the short-chain dehydrogenases/reductases (SDR) family.</text>
</comment>
<keyword evidence="2 3" id="KW-0560">Oxidoreductase</keyword>
<evidence type="ECO:0000256" key="1">
    <source>
        <dbReference type="ARBA" id="ARBA00006484"/>
    </source>
</evidence>
<dbReference type="InterPro" id="IPR020904">
    <property type="entry name" value="Sc_DH/Rdtase_CS"/>
</dbReference>
<dbReference type="Gene3D" id="3.40.50.720">
    <property type="entry name" value="NAD(P)-binding Rossmann-like Domain"/>
    <property type="match status" value="1"/>
</dbReference>
<dbReference type="GO" id="GO:0032787">
    <property type="term" value="P:monocarboxylic acid metabolic process"/>
    <property type="evidence" value="ECO:0007669"/>
    <property type="project" value="UniProtKB-ARBA"/>
</dbReference>
<organism evidence="3">
    <name type="scientific">Caldilineaceae bacterium SB0662_bin_9</name>
    <dbReference type="NCBI Taxonomy" id="2605258"/>
    <lineage>
        <taxon>Bacteria</taxon>
        <taxon>Bacillati</taxon>
        <taxon>Chloroflexota</taxon>
        <taxon>Caldilineae</taxon>
        <taxon>Caldilineales</taxon>
        <taxon>Caldilineaceae</taxon>
    </lineage>
</organism>
<dbReference type="InterPro" id="IPR050259">
    <property type="entry name" value="SDR"/>
</dbReference>
<dbReference type="GO" id="GO:0047936">
    <property type="term" value="F:glucose 1-dehydrogenase [NAD(P)+] activity"/>
    <property type="evidence" value="ECO:0007669"/>
    <property type="project" value="UniProtKB-EC"/>
</dbReference>
<dbReference type="EMBL" id="VXPY01000040">
    <property type="protein sequence ID" value="MYD89993.1"/>
    <property type="molecule type" value="Genomic_DNA"/>
</dbReference>
<evidence type="ECO:0000313" key="3">
    <source>
        <dbReference type="EMBL" id="MYD89993.1"/>
    </source>
</evidence>
<dbReference type="EC" id="1.1.1.47" evidence="3"/>
<dbReference type="PANTHER" id="PTHR42879:SF2">
    <property type="entry name" value="3-OXOACYL-[ACYL-CARRIER-PROTEIN] REDUCTASE FABG"/>
    <property type="match status" value="1"/>
</dbReference>
<protein>
    <submittedName>
        <fullName evidence="3">Glucose 1-dehydrogenase</fullName>
        <ecNumber evidence="3">1.1.1.47</ecNumber>
    </submittedName>
</protein>
<dbReference type="SUPFAM" id="SSF51735">
    <property type="entry name" value="NAD(P)-binding Rossmann-fold domains"/>
    <property type="match status" value="1"/>
</dbReference>
<dbReference type="PROSITE" id="PS00061">
    <property type="entry name" value="ADH_SHORT"/>
    <property type="match status" value="1"/>
</dbReference>
<dbReference type="PRINTS" id="PR00081">
    <property type="entry name" value="GDHRDH"/>
</dbReference>
<comment type="caution">
    <text evidence="3">The sequence shown here is derived from an EMBL/GenBank/DDBJ whole genome shotgun (WGS) entry which is preliminary data.</text>
</comment>
<gene>
    <name evidence="3" type="ORF">F4Y08_06590</name>
</gene>
<dbReference type="NCBIfam" id="NF005559">
    <property type="entry name" value="PRK07231.1"/>
    <property type="match status" value="1"/>
</dbReference>
<name>A0A6B1DTH5_9CHLR</name>
<proteinExistence type="inferred from homology"/>
<dbReference type="PANTHER" id="PTHR42879">
    <property type="entry name" value="3-OXOACYL-(ACYL-CARRIER-PROTEIN) REDUCTASE"/>
    <property type="match status" value="1"/>
</dbReference>
<dbReference type="FunFam" id="3.40.50.720:FF:000084">
    <property type="entry name" value="Short-chain dehydrogenase reductase"/>
    <property type="match status" value="1"/>
</dbReference>
<dbReference type="InterPro" id="IPR036291">
    <property type="entry name" value="NAD(P)-bd_dom_sf"/>
</dbReference>
<dbReference type="Pfam" id="PF13561">
    <property type="entry name" value="adh_short_C2"/>
    <property type="match status" value="1"/>
</dbReference>
<accession>A0A6B1DTH5</accession>
<dbReference type="AlphaFoldDB" id="A0A6B1DTH5"/>
<sequence length="252" mass="25908">MSLAGQVAVVTGSTSGLGRATALRLAREGAAVVVNSDLPDNGAETVAEIEAAGGTAVFVQGSVASREDCEALAAAASDLGPVSILVNNAGIERRGGVLDCTDEDWDDMLNVDLKGIFVVSRAVLPAMLEHGKGAIVNIASVLSYDVIPERAAYVAAKGGVLQLTKSMALDYGPRGIRCNAVVPGFFHTPMLEQSMIDSGDYEGTKAILTAKSVFGRGGDPAELAAAVYFLVSDEASFITGAVLRVDGGWDCT</sequence>
<dbReference type="CDD" id="cd05233">
    <property type="entry name" value="SDR_c"/>
    <property type="match status" value="1"/>
</dbReference>
<dbReference type="InterPro" id="IPR002347">
    <property type="entry name" value="SDR_fam"/>
</dbReference>